<name>G4ZF38_PHYSP</name>
<sequence length="276" mass="30608">MNLMVSSQINPGSSMKQTFSPKPAQGILHLLVVVPGLHVRDALPPVLAECNAQGFWNHLNHVLKKTHLNIPVDFRDIDWNNIRDVYTLKAGQTSARFVDIIEESVRVVAESLGNVMKVLSTVTTVQEISWLVLTLMESVKDAAAADLQVRSGCSIESKDDRICAHGKADLLLQNGRNYVGLVAITTCTTSEDEMAKVIVGMEMANTFSKGELTTGILTDFRSWTFLRLQYPNDREGKVVVTFQTVKLLEPEDQFPKEDNLRCVVGKLLSVLKKGSR</sequence>
<dbReference type="RefSeq" id="XP_009527527.1">
    <property type="nucleotide sequence ID" value="XM_009529232.1"/>
</dbReference>
<evidence type="ECO:0000313" key="2">
    <source>
        <dbReference type="Proteomes" id="UP000002640"/>
    </source>
</evidence>
<dbReference type="GeneID" id="20641952"/>
<dbReference type="Proteomes" id="UP000002640">
    <property type="component" value="Unassembled WGS sequence"/>
</dbReference>
<keyword evidence="2" id="KW-1185">Reference proteome</keyword>
<dbReference type="KEGG" id="psoj:PHYSODRAFT_301123"/>
<accession>G4ZF38</accession>
<dbReference type="InParanoid" id="G4ZF38"/>
<evidence type="ECO:0000313" key="1">
    <source>
        <dbReference type="EMBL" id="EGZ18469.1"/>
    </source>
</evidence>
<gene>
    <name evidence="1" type="ORF">PHYSODRAFT_301123</name>
</gene>
<organism evidence="1 2">
    <name type="scientific">Phytophthora sojae (strain P6497)</name>
    <name type="common">Soybean stem and root rot agent</name>
    <name type="synonym">Phytophthora megasperma f. sp. glycines</name>
    <dbReference type="NCBI Taxonomy" id="1094619"/>
    <lineage>
        <taxon>Eukaryota</taxon>
        <taxon>Sar</taxon>
        <taxon>Stramenopiles</taxon>
        <taxon>Oomycota</taxon>
        <taxon>Peronosporomycetes</taxon>
        <taxon>Peronosporales</taxon>
        <taxon>Peronosporaceae</taxon>
        <taxon>Phytophthora</taxon>
    </lineage>
</organism>
<dbReference type="EMBL" id="JH159154">
    <property type="protein sequence ID" value="EGZ18469.1"/>
    <property type="molecule type" value="Genomic_DNA"/>
</dbReference>
<dbReference type="AlphaFoldDB" id="G4ZF38"/>
<proteinExistence type="predicted"/>
<protein>
    <submittedName>
        <fullName evidence="1">Uncharacterized protein</fullName>
    </submittedName>
</protein>
<reference evidence="1 2" key="1">
    <citation type="journal article" date="2006" name="Science">
        <title>Phytophthora genome sequences uncover evolutionary origins and mechanisms of pathogenesis.</title>
        <authorList>
            <person name="Tyler B.M."/>
            <person name="Tripathy S."/>
            <person name="Zhang X."/>
            <person name="Dehal P."/>
            <person name="Jiang R.H."/>
            <person name="Aerts A."/>
            <person name="Arredondo F.D."/>
            <person name="Baxter L."/>
            <person name="Bensasson D."/>
            <person name="Beynon J.L."/>
            <person name="Chapman J."/>
            <person name="Damasceno C.M."/>
            <person name="Dorrance A.E."/>
            <person name="Dou D."/>
            <person name="Dickerman A.W."/>
            <person name="Dubchak I.L."/>
            <person name="Garbelotto M."/>
            <person name="Gijzen M."/>
            <person name="Gordon S.G."/>
            <person name="Govers F."/>
            <person name="Grunwald N.J."/>
            <person name="Huang W."/>
            <person name="Ivors K.L."/>
            <person name="Jones R.W."/>
            <person name="Kamoun S."/>
            <person name="Krampis K."/>
            <person name="Lamour K.H."/>
            <person name="Lee M.K."/>
            <person name="McDonald W.H."/>
            <person name="Medina M."/>
            <person name="Meijer H.J."/>
            <person name="Nordberg E.K."/>
            <person name="Maclean D.J."/>
            <person name="Ospina-Giraldo M.D."/>
            <person name="Morris P.F."/>
            <person name="Phuntumart V."/>
            <person name="Putnam N.H."/>
            <person name="Rash S."/>
            <person name="Rose J.K."/>
            <person name="Sakihama Y."/>
            <person name="Salamov A.A."/>
            <person name="Savidor A."/>
            <person name="Scheuring C.F."/>
            <person name="Smith B.M."/>
            <person name="Sobral B.W."/>
            <person name="Terry A."/>
            <person name="Torto-Alalibo T.A."/>
            <person name="Win J."/>
            <person name="Xu Z."/>
            <person name="Zhang H."/>
            <person name="Grigoriev I.V."/>
            <person name="Rokhsar D.S."/>
            <person name="Boore J.L."/>
        </authorList>
    </citation>
    <scope>NUCLEOTIDE SEQUENCE [LARGE SCALE GENOMIC DNA]</scope>
    <source>
        <strain evidence="1 2">P6497</strain>
    </source>
</reference>